<dbReference type="Proteomes" id="UP000281975">
    <property type="component" value="Unassembled WGS sequence"/>
</dbReference>
<evidence type="ECO:0000313" key="8">
    <source>
        <dbReference type="Proteomes" id="UP000281975"/>
    </source>
</evidence>
<dbReference type="Gene3D" id="3.90.420.10">
    <property type="entry name" value="Oxidoreductase, molybdopterin-binding domain"/>
    <property type="match status" value="1"/>
</dbReference>
<dbReference type="SUPFAM" id="SSF56524">
    <property type="entry name" value="Oxidoreductase molybdopterin-binding domain"/>
    <property type="match status" value="1"/>
</dbReference>
<dbReference type="InterPro" id="IPR008335">
    <property type="entry name" value="Mopterin_OxRdtase_euk"/>
</dbReference>
<dbReference type="InterPro" id="IPR000572">
    <property type="entry name" value="OxRdtase_Mopterin-bd_dom"/>
</dbReference>
<evidence type="ECO:0000256" key="4">
    <source>
        <dbReference type="ARBA" id="ARBA00023002"/>
    </source>
</evidence>
<dbReference type="SUPFAM" id="SSF81296">
    <property type="entry name" value="E set domains"/>
    <property type="match status" value="1"/>
</dbReference>
<evidence type="ECO:0000259" key="5">
    <source>
        <dbReference type="Pfam" id="PF00174"/>
    </source>
</evidence>
<dbReference type="GO" id="GO:0006790">
    <property type="term" value="P:sulfur compound metabolic process"/>
    <property type="evidence" value="ECO:0007669"/>
    <property type="project" value="TreeGrafter"/>
</dbReference>
<reference evidence="7 8" key="1">
    <citation type="submission" date="2018-10" db="EMBL/GenBank/DDBJ databases">
        <title>Genomic Encyclopedia of Type Strains, Phase IV (KMG-IV): sequencing the most valuable type-strain genomes for metagenomic binning, comparative biology and taxonomic classification.</title>
        <authorList>
            <person name="Goeker M."/>
        </authorList>
    </citation>
    <scope>NUCLEOTIDE SEQUENCE [LARGE SCALE GENOMIC DNA]</scope>
    <source>
        <strain evidence="7 8">DSM 23229</strain>
    </source>
</reference>
<dbReference type="InterPro" id="IPR005066">
    <property type="entry name" value="MoCF_OxRdtse_dimer"/>
</dbReference>
<dbReference type="OrthoDB" id="9795587at2"/>
<keyword evidence="2" id="KW-0500">Molybdenum</keyword>
<gene>
    <name evidence="7" type="ORF">C7446_0224</name>
</gene>
<dbReference type="Pfam" id="PF03404">
    <property type="entry name" value="Mo-co_dimer"/>
    <property type="match status" value="1"/>
</dbReference>
<comment type="cofactor">
    <cofactor evidence="1">
        <name>Mo-molybdopterin</name>
        <dbReference type="ChEBI" id="CHEBI:71302"/>
    </cofactor>
</comment>
<dbReference type="Pfam" id="PF00174">
    <property type="entry name" value="Oxidored_molyb"/>
    <property type="match status" value="1"/>
</dbReference>
<evidence type="ECO:0000259" key="6">
    <source>
        <dbReference type="Pfam" id="PF03404"/>
    </source>
</evidence>
<feature type="domain" description="Oxidoreductase molybdopterin-binding" evidence="5">
    <location>
        <begin position="49"/>
        <end position="219"/>
    </location>
</feature>
<dbReference type="AlphaFoldDB" id="A0A420X0S6"/>
<dbReference type="RefSeq" id="WP_121170448.1">
    <property type="nucleotide sequence ID" value="NZ_RBIN01000001.1"/>
</dbReference>
<dbReference type="InterPro" id="IPR036374">
    <property type="entry name" value="OxRdtase_Mopterin-bd_sf"/>
</dbReference>
<sequence>MSQRPAIHKSLATRYFTHPPEGGESNAETRLSQLAGYLTPAALFYIRNHTATPEIDPRTWTLQLEGDGLERSITLDLAALQALPQVSITRAIECAGNARAFFAHDFGEPAEGAQWRSGAIGVAEWSGVRLRDVLEQAGVTAEAISVLPEGLDEGRFARPLPLAKALAEDTLIALAMNGEPLPCDHGAPARLVVSGWLGAASIKWLGRIRVAAHEQNTYWNTRDYTLAGPDYPAEGEADGIPITVMPVMSVPELDWPAGLAAGRQVIRGRAFSGEGRVERVEYRLDDGAWQPARLEAPNLPAAWVRWSVITELAPGEHELRVRAIDEAGNVQPDRVPWNDHGCLYNAVIAWPLHVGEH</sequence>
<evidence type="ECO:0000256" key="3">
    <source>
        <dbReference type="ARBA" id="ARBA00022723"/>
    </source>
</evidence>
<dbReference type="PRINTS" id="PR00407">
    <property type="entry name" value="EUMOPTERIN"/>
</dbReference>
<dbReference type="PANTHER" id="PTHR19372">
    <property type="entry name" value="SULFITE REDUCTASE"/>
    <property type="match status" value="1"/>
</dbReference>
<feature type="domain" description="Moybdenum cofactor oxidoreductase dimerisation" evidence="6">
    <location>
        <begin position="262"/>
        <end position="346"/>
    </location>
</feature>
<dbReference type="GO" id="GO:0020037">
    <property type="term" value="F:heme binding"/>
    <property type="evidence" value="ECO:0007669"/>
    <property type="project" value="TreeGrafter"/>
</dbReference>
<dbReference type="PANTHER" id="PTHR19372:SF7">
    <property type="entry name" value="SULFITE OXIDASE, MITOCHONDRIAL"/>
    <property type="match status" value="1"/>
</dbReference>
<proteinExistence type="predicted"/>
<keyword evidence="3" id="KW-0479">Metal-binding</keyword>
<evidence type="ECO:0000313" key="7">
    <source>
        <dbReference type="EMBL" id="RKR07412.1"/>
    </source>
</evidence>
<dbReference type="Gene3D" id="2.60.40.650">
    <property type="match status" value="1"/>
</dbReference>
<dbReference type="GO" id="GO:0043546">
    <property type="term" value="F:molybdopterin cofactor binding"/>
    <property type="evidence" value="ECO:0007669"/>
    <property type="project" value="TreeGrafter"/>
</dbReference>
<protein>
    <submittedName>
        <fullName evidence="7">DMSO/TMAO reductase YedYZ molybdopterin-dependent catalytic subunit</fullName>
    </submittedName>
</protein>
<accession>A0A420X0S6</accession>
<name>A0A420X0S6_9GAMM</name>
<evidence type="ECO:0000256" key="2">
    <source>
        <dbReference type="ARBA" id="ARBA00022505"/>
    </source>
</evidence>
<dbReference type="GO" id="GO:0008482">
    <property type="term" value="F:sulfite oxidase activity"/>
    <property type="evidence" value="ECO:0007669"/>
    <property type="project" value="TreeGrafter"/>
</dbReference>
<comment type="caution">
    <text evidence="7">The sequence shown here is derived from an EMBL/GenBank/DDBJ whole genome shotgun (WGS) entry which is preliminary data.</text>
</comment>
<organism evidence="7 8">
    <name type="scientific">Kushneria sinocarnis</name>
    <dbReference type="NCBI Taxonomy" id="595502"/>
    <lineage>
        <taxon>Bacteria</taxon>
        <taxon>Pseudomonadati</taxon>
        <taxon>Pseudomonadota</taxon>
        <taxon>Gammaproteobacteria</taxon>
        <taxon>Oceanospirillales</taxon>
        <taxon>Halomonadaceae</taxon>
        <taxon>Kushneria</taxon>
    </lineage>
</organism>
<dbReference type="InterPro" id="IPR014756">
    <property type="entry name" value="Ig_E-set"/>
</dbReference>
<dbReference type="EMBL" id="RBIN01000001">
    <property type="protein sequence ID" value="RKR07412.1"/>
    <property type="molecule type" value="Genomic_DNA"/>
</dbReference>
<keyword evidence="8" id="KW-1185">Reference proteome</keyword>
<evidence type="ECO:0000256" key="1">
    <source>
        <dbReference type="ARBA" id="ARBA00001924"/>
    </source>
</evidence>
<dbReference type="CDD" id="cd02110">
    <property type="entry name" value="SO_family_Moco_dimer"/>
    <property type="match status" value="1"/>
</dbReference>
<dbReference type="GO" id="GO:0030151">
    <property type="term" value="F:molybdenum ion binding"/>
    <property type="evidence" value="ECO:0007669"/>
    <property type="project" value="InterPro"/>
</dbReference>
<keyword evidence="4" id="KW-0560">Oxidoreductase</keyword>